<dbReference type="EnsemblPlants" id="EMT19459">
    <property type="protein sequence ID" value="EMT19459"/>
    <property type="gene ID" value="F775_29656"/>
</dbReference>
<protein>
    <submittedName>
        <fullName evidence="1">Uncharacterized protein</fullName>
    </submittedName>
</protein>
<evidence type="ECO:0000313" key="1">
    <source>
        <dbReference type="EnsemblPlants" id="EMT19459"/>
    </source>
</evidence>
<dbReference type="AlphaFoldDB" id="R7WFX3"/>
<organism evidence="1">
    <name type="scientific">Aegilops tauschii</name>
    <name type="common">Tausch's goatgrass</name>
    <name type="synonym">Aegilops squarrosa</name>
    <dbReference type="NCBI Taxonomy" id="37682"/>
    <lineage>
        <taxon>Eukaryota</taxon>
        <taxon>Viridiplantae</taxon>
        <taxon>Streptophyta</taxon>
        <taxon>Embryophyta</taxon>
        <taxon>Tracheophyta</taxon>
        <taxon>Spermatophyta</taxon>
        <taxon>Magnoliopsida</taxon>
        <taxon>Liliopsida</taxon>
        <taxon>Poales</taxon>
        <taxon>Poaceae</taxon>
        <taxon>BOP clade</taxon>
        <taxon>Pooideae</taxon>
        <taxon>Triticodae</taxon>
        <taxon>Triticeae</taxon>
        <taxon>Triticinae</taxon>
        <taxon>Aegilops</taxon>
    </lineage>
</organism>
<sequence>MGSGGLQRNAPKIYWEAIPSNGPSFIDIITELEVSGSRSGANMKILWRQGKKKKQSRQ</sequence>
<proteinExistence type="predicted"/>
<accession>R7WFX3</accession>
<name>R7WFX3_AEGTA</name>
<reference evidence="1" key="1">
    <citation type="submission" date="2015-06" db="UniProtKB">
        <authorList>
            <consortium name="EnsemblPlants"/>
        </authorList>
    </citation>
    <scope>IDENTIFICATION</scope>
</reference>